<organism evidence="1 2">
    <name type="scientific">Dryococelus australis</name>
    <dbReference type="NCBI Taxonomy" id="614101"/>
    <lineage>
        <taxon>Eukaryota</taxon>
        <taxon>Metazoa</taxon>
        <taxon>Ecdysozoa</taxon>
        <taxon>Arthropoda</taxon>
        <taxon>Hexapoda</taxon>
        <taxon>Insecta</taxon>
        <taxon>Pterygota</taxon>
        <taxon>Neoptera</taxon>
        <taxon>Polyneoptera</taxon>
        <taxon>Phasmatodea</taxon>
        <taxon>Verophasmatodea</taxon>
        <taxon>Anareolatae</taxon>
        <taxon>Phasmatidae</taxon>
        <taxon>Eurycanthinae</taxon>
        <taxon>Dryococelus</taxon>
    </lineage>
</organism>
<reference evidence="1 2" key="1">
    <citation type="submission" date="2023-02" db="EMBL/GenBank/DDBJ databases">
        <title>LHISI_Scaffold_Assembly.</title>
        <authorList>
            <person name="Stuart O.P."/>
            <person name="Cleave R."/>
            <person name="Magrath M.J.L."/>
            <person name="Mikheyev A.S."/>
        </authorList>
    </citation>
    <scope>NUCLEOTIDE SEQUENCE [LARGE SCALE GENOMIC DNA]</scope>
    <source>
        <strain evidence="1">Daus_M_001</strain>
        <tissue evidence="1">Leg muscle</tissue>
    </source>
</reference>
<comment type="caution">
    <text evidence="1">The sequence shown here is derived from an EMBL/GenBank/DDBJ whole genome shotgun (WGS) entry which is preliminary data.</text>
</comment>
<proteinExistence type="predicted"/>
<keyword evidence="2" id="KW-1185">Reference proteome</keyword>
<dbReference type="Proteomes" id="UP001159363">
    <property type="component" value="Chromosome 9"/>
</dbReference>
<evidence type="ECO:0000313" key="1">
    <source>
        <dbReference type="EMBL" id="KAJ8874694.1"/>
    </source>
</evidence>
<dbReference type="EMBL" id="JARBHB010000010">
    <property type="protein sequence ID" value="KAJ8874694.1"/>
    <property type="molecule type" value="Genomic_DNA"/>
</dbReference>
<accession>A0ABQ9GRT7</accession>
<gene>
    <name evidence="1" type="ORF">PR048_025560</name>
</gene>
<sequence length="93" mass="10562">MNVIENQEFFKLEFLQGRLFALCSIPLVVDMGPAEPGADEIEDNKGVVAQERPILRNSKDIPRMQEEVVTFSVNFQKQLDIIRKELQAVSNSV</sequence>
<name>A0ABQ9GRT7_9NEOP</name>
<evidence type="ECO:0000313" key="2">
    <source>
        <dbReference type="Proteomes" id="UP001159363"/>
    </source>
</evidence>
<protein>
    <submittedName>
        <fullName evidence="1">Uncharacterized protein</fullName>
    </submittedName>
</protein>